<reference evidence="1 2" key="1">
    <citation type="submission" date="2012-03" db="EMBL/GenBank/DDBJ databases">
        <authorList>
            <person name="Rasko D."/>
            <person name="Redman J."/>
            <person name="Daugherty S.C."/>
            <person name="Tallon L."/>
            <person name="Sadzewicz L."/>
            <person name="Jones K."/>
            <person name="Santana-Cruz I."/>
            <person name="Liu X."/>
        </authorList>
    </citation>
    <scope>NUCLEOTIDE SEQUENCE [LARGE SCALE GENOMIC DNA]</scope>
    <source>
        <strain evidence="1 2">4444-74</strain>
    </source>
</reference>
<sequence length="33" mass="3877">MPPLYRTPFPFLKHIHASKLPVQHVLHCLIVKD</sequence>
<dbReference type="AlphaFoldDB" id="I6ELY2"/>
<proteinExistence type="predicted"/>
<organism evidence="1 2">
    <name type="scientific">Shigella boydii 4444-74</name>
    <dbReference type="NCBI Taxonomy" id="766140"/>
    <lineage>
        <taxon>Bacteria</taxon>
        <taxon>Pseudomonadati</taxon>
        <taxon>Pseudomonadota</taxon>
        <taxon>Gammaproteobacteria</taxon>
        <taxon>Enterobacterales</taxon>
        <taxon>Enterobacteriaceae</taxon>
        <taxon>Shigella</taxon>
    </lineage>
</organism>
<protein>
    <submittedName>
        <fullName evidence="1">Uncharacterized protein</fullName>
    </submittedName>
</protein>
<accession>I6ELY2</accession>
<dbReference type="EMBL" id="AKNB01000179">
    <property type="protein sequence ID" value="EIQ45024.1"/>
    <property type="molecule type" value="Genomic_DNA"/>
</dbReference>
<evidence type="ECO:0000313" key="2">
    <source>
        <dbReference type="Proteomes" id="UP000004199"/>
    </source>
</evidence>
<dbReference type="Proteomes" id="UP000004199">
    <property type="component" value="Unassembled WGS sequence"/>
</dbReference>
<name>I6ELY2_SHIBO</name>
<feature type="non-terminal residue" evidence="1">
    <location>
        <position position="33"/>
    </location>
</feature>
<evidence type="ECO:0000313" key="1">
    <source>
        <dbReference type="EMBL" id="EIQ45024.1"/>
    </source>
</evidence>
<comment type="caution">
    <text evidence="1">The sequence shown here is derived from an EMBL/GenBank/DDBJ whole genome shotgun (WGS) entry which is preliminary data.</text>
</comment>
<gene>
    <name evidence="1" type="ORF">SB444474_0878</name>
</gene>